<comment type="caution">
    <text evidence="1">The sequence shown here is derived from an EMBL/GenBank/DDBJ whole genome shotgun (WGS) entry which is preliminary data.</text>
</comment>
<sequence length="215" mass="25718">MKRKIDLKKASFDSLDKLIEIINEEKYFQIQVFSLESVETLEYVLTINNISFNRAFTSNFKQLKKLTLLLKDTDDFEFDDNSKIILFSNIRDLRFVPYQFKISDKDKKLIINNKHLYEQYKMNSLASIKYDKIDINKYIALNDNELIVIFSLVRGLKFNTLYNEIKGLNKDLKNRTSLLSILNNLIKHKFIKKQNDLYSLNVNDEFYREVCKYFK</sequence>
<evidence type="ECO:0000313" key="1">
    <source>
        <dbReference type="EMBL" id="ORD99868.1"/>
    </source>
</evidence>
<evidence type="ECO:0000313" key="2">
    <source>
        <dbReference type="Proteomes" id="UP000192501"/>
    </source>
</evidence>
<proteinExistence type="predicted"/>
<name>A0A1X0QJC4_9MICR</name>
<reference evidence="1 2" key="1">
    <citation type="journal article" date="2017" name="Environ. Microbiol.">
        <title>Decay of the glycolytic pathway and adaptation to intranuclear parasitism within Enterocytozoonidae microsporidia.</title>
        <authorList>
            <person name="Wiredu Boakye D."/>
            <person name="Jaroenlak P."/>
            <person name="Prachumwat A."/>
            <person name="Williams T.A."/>
            <person name="Bateman K.S."/>
            <person name="Itsathitphaisarn O."/>
            <person name="Sritunyalucksana K."/>
            <person name="Paszkiewicz K.H."/>
            <person name="Moore K.A."/>
            <person name="Stentiford G.D."/>
            <person name="Williams B.A."/>
        </authorList>
    </citation>
    <scope>NUCLEOTIDE SEQUENCE [LARGE SCALE GENOMIC DNA]</scope>
    <source>
        <strain evidence="2">canceri</strain>
    </source>
</reference>
<dbReference type="VEuPathDB" id="MicrosporidiaDB:HERIO_420"/>
<dbReference type="EMBL" id="LTAI01000099">
    <property type="protein sequence ID" value="ORD99868.1"/>
    <property type="molecule type" value="Genomic_DNA"/>
</dbReference>
<dbReference type="AlphaFoldDB" id="A0A1X0QJC4"/>
<dbReference type="Proteomes" id="UP000192501">
    <property type="component" value="Unassembled WGS sequence"/>
</dbReference>
<accession>A0A1X0QJC4</accession>
<dbReference type="VEuPathDB" id="MicrosporidiaDB:A0H76_2821"/>
<organism evidence="1 2">
    <name type="scientific">Hepatospora eriocheir</name>
    <dbReference type="NCBI Taxonomy" id="1081669"/>
    <lineage>
        <taxon>Eukaryota</taxon>
        <taxon>Fungi</taxon>
        <taxon>Fungi incertae sedis</taxon>
        <taxon>Microsporidia</taxon>
        <taxon>Hepatosporidae</taxon>
        <taxon>Hepatospora</taxon>
    </lineage>
</organism>
<gene>
    <name evidence="1" type="ORF">A0H76_2821</name>
</gene>
<protein>
    <submittedName>
        <fullName evidence="1">Uncharacterized protein</fullName>
    </submittedName>
</protein>